<dbReference type="Proteomes" id="UP000299102">
    <property type="component" value="Unassembled WGS sequence"/>
</dbReference>
<evidence type="ECO:0000313" key="1">
    <source>
        <dbReference type="EMBL" id="GBP10985.1"/>
    </source>
</evidence>
<dbReference type="OrthoDB" id="10017160at2759"/>
<accession>A0A4C1T9Z5</accession>
<proteinExistence type="predicted"/>
<comment type="caution">
    <text evidence="1">The sequence shown here is derived from an EMBL/GenBank/DDBJ whole genome shotgun (WGS) entry which is preliminary data.</text>
</comment>
<sequence>MLNPGVVTSLVTTAVTIPRFKMGQRGRLVARVLRSEIKILRGNMPQQWEFKRGRVNPSDEFRDDRLSSAVNHKNIDAVRRMIETDKHVTHHEIRVLAVDPTQFDRDSKNGPRYLVQCNITLIRFKERASNLVWDIVTGDETWIYCYDSKTKQQSIVWVYLST</sequence>
<dbReference type="EMBL" id="BGZK01000043">
    <property type="protein sequence ID" value="GBP10985.1"/>
    <property type="molecule type" value="Genomic_DNA"/>
</dbReference>
<organism evidence="1 2">
    <name type="scientific">Eumeta variegata</name>
    <name type="common">Bagworm moth</name>
    <name type="synonym">Eumeta japonica</name>
    <dbReference type="NCBI Taxonomy" id="151549"/>
    <lineage>
        <taxon>Eukaryota</taxon>
        <taxon>Metazoa</taxon>
        <taxon>Ecdysozoa</taxon>
        <taxon>Arthropoda</taxon>
        <taxon>Hexapoda</taxon>
        <taxon>Insecta</taxon>
        <taxon>Pterygota</taxon>
        <taxon>Neoptera</taxon>
        <taxon>Endopterygota</taxon>
        <taxon>Lepidoptera</taxon>
        <taxon>Glossata</taxon>
        <taxon>Ditrysia</taxon>
        <taxon>Tineoidea</taxon>
        <taxon>Psychidae</taxon>
        <taxon>Oiketicinae</taxon>
        <taxon>Eumeta</taxon>
    </lineage>
</organism>
<protein>
    <submittedName>
        <fullName evidence="1">Uncharacterized protein</fullName>
    </submittedName>
</protein>
<keyword evidence="2" id="KW-1185">Reference proteome</keyword>
<evidence type="ECO:0000313" key="2">
    <source>
        <dbReference type="Proteomes" id="UP000299102"/>
    </source>
</evidence>
<name>A0A4C1T9Z5_EUMVA</name>
<dbReference type="AlphaFoldDB" id="A0A4C1T9Z5"/>
<gene>
    <name evidence="1" type="ORF">EVAR_5537_1</name>
</gene>
<reference evidence="1 2" key="1">
    <citation type="journal article" date="2019" name="Commun. Biol.">
        <title>The bagworm genome reveals a unique fibroin gene that provides high tensile strength.</title>
        <authorList>
            <person name="Kono N."/>
            <person name="Nakamura H."/>
            <person name="Ohtoshi R."/>
            <person name="Tomita M."/>
            <person name="Numata K."/>
            <person name="Arakawa K."/>
        </authorList>
    </citation>
    <scope>NUCLEOTIDE SEQUENCE [LARGE SCALE GENOMIC DNA]</scope>
</reference>